<protein>
    <submittedName>
        <fullName evidence="1">Uncharacterized protein</fullName>
    </submittedName>
</protein>
<dbReference type="EMBL" id="OOIL02001350">
    <property type="protein sequence ID" value="VFQ74676.1"/>
    <property type="molecule type" value="Genomic_DNA"/>
</dbReference>
<dbReference type="Proteomes" id="UP000595140">
    <property type="component" value="Unassembled WGS sequence"/>
</dbReference>
<sequence>MNSTSRLRFSLPPSIQALLLRFLEPLDAPSAGESLSEVVCELGEVWKLQAMMWRLNSREACYGSYPVFLPFFDLLFLLLILGMLRLLGLNLLLAV</sequence>
<dbReference type="AlphaFoldDB" id="A0A484LEV6"/>
<gene>
    <name evidence="1" type="ORF">CCAM_LOCUS16452</name>
</gene>
<name>A0A484LEV6_9ASTE</name>
<organism evidence="1 2">
    <name type="scientific">Cuscuta campestris</name>
    <dbReference type="NCBI Taxonomy" id="132261"/>
    <lineage>
        <taxon>Eukaryota</taxon>
        <taxon>Viridiplantae</taxon>
        <taxon>Streptophyta</taxon>
        <taxon>Embryophyta</taxon>
        <taxon>Tracheophyta</taxon>
        <taxon>Spermatophyta</taxon>
        <taxon>Magnoliopsida</taxon>
        <taxon>eudicotyledons</taxon>
        <taxon>Gunneridae</taxon>
        <taxon>Pentapetalae</taxon>
        <taxon>asterids</taxon>
        <taxon>lamiids</taxon>
        <taxon>Solanales</taxon>
        <taxon>Convolvulaceae</taxon>
        <taxon>Cuscuteae</taxon>
        <taxon>Cuscuta</taxon>
        <taxon>Cuscuta subgen. Grammica</taxon>
        <taxon>Cuscuta sect. Cleistogrammica</taxon>
    </lineage>
</organism>
<reference evidence="1 2" key="1">
    <citation type="submission" date="2018-04" db="EMBL/GenBank/DDBJ databases">
        <authorList>
            <person name="Vogel A."/>
        </authorList>
    </citation>
    <scope>NUCLEOTIDE SEQUENCE [LARGE SCALE GENOMIC DNA]</scope>
</reference>
<evidence type="ECO:0000313" key="1">
    <source>
        <dbReference type="EMBL" id="VFQ74676.1"/>
    </source>
</evidence>
<evidence type="ECO:0000313" key="2">
    <source>
        <dbReference type="Proteomes" id="UP000595140"/>
    </source>
</evidence>
<accession>A0A484LEV6</accession>
<proteinExistence type="predicted"/>
<keyword evidence="2" id="KW-1185">Reference proteome</keyword>